<keyword evidence="3" id="KW-0067">ATP-binding</keyword>
<dbReference type="AlphaFoldDB" id="A0A3S3U6B5"/>
<keyword evidence="4" id="KW-0143">Chaperone</keyword>
<comment type="similarity">
    <text evidence="1">Belongs to the heat shock protein 70 family.</text>
</comment>
<proteinExistence type="inferred from homology"/>
<dbReference type="Gene3D" id="3.30.420.40">
    <property type="match status" value="1"/>
</dbReference>
<dbReference type="EMBL" id="MTKO01000129">
    <property type="protein sequence ID" value="RWX43132.1"/>
    <property type="molecule type" value="Genomic_DNA"/>
</dbReference>
<keyword evidence="6" id="KW-1185">Reference proteome</keyword>
<dbReference type="PANTHER" id="PTHR19375">
    <property type="entry name" value="HEAT SHOCK PROTEIN 70KDA"/>
    <property type="match status" value="1"/>
</dbReference>
<dbReference type="SUPFAM" id="SSF53067">
    <property type="entry name" value="Actin-like ATPase domain"/>
    <property type="match status" value="1"/>
</dbReference>
<keyword evidence="2" id="KW-0547">Nucleotide-binding</keyword>
<comment type="caution">
    <text evidence="5">The sequence shown here is derived from an EMBL/GenBank/DDBJ whole genome shotgun (WGS) entry which is preliminary data.</text>
</comment>
<evidence type="ECO:0000256" key="1">
    <source>
        <dbReference type="ARBA" id="ARBA00007381"/>
    </source>
</evidence>
<dbReference type="PRINTS" id="PR00301">
    <property type="entry name" value="HEATSHOCK70"/>
</dbReference>
<dbReference type="Pfam" id="PF00012">
    <property type="entry name" value="HSP70"/>
    <property type="match status" value="2"/>
</dbReference>
<evidence type="ECO:0000313" key="6">
    <source>
        <dbReference type="Proteomes" id="UP000287853"/>
    </source>
</evidence>
<evidence type="ECO:0000256" key="2">
    <source>
        <dbReference type="ARBA" id="ARBA00022741"/>
    </source>
</evidence>
<organism evidence="5 6">
    <name type="scientific">Candidatus Electrothrix aarhusensis</name>
    <dbReference type="NCBI Taxonomy" id="1859131"/>
    <lineage>
        <taxon>Bacteria</taxon>
        <taxon>Pseudomonadati</taxon>
        <taxon>Thermodesulfobacteriota</taxon>
        <taxon>Desulfobulbia</taxon>
        <taxon>Desulfobulbales</taxon>
        <taxon>Desulfobulbaceae</taxon>
        <taxon>Candidatus Electrothrix</taxon>
    </lineage>
</organism>
<dbReference type="FunFam" id="3.30.420.40:FF:000071">
    <property type="entry name" value="Molecular chaperone DnaK"/>
    <property type="match status" value="1"/>
</dbReference>
<dbReference type="InterPro" id="IPR013126">
    <property type="entry name" value="Hsp_70_fam"/>
</dbReference>
<dbReference type="GO" id="GO:0140662">
    <property type="term" value="F:ATP-dependent protein folding chaperone"/>
    <property type="evidence" value="ECO:0007669"/>
    <property type="project" value="InterPro"/>
</dbReference>
<name>A0A3S3U6B5_9BACT</name>
<dbReference type="InterPro" id="IPR018181">
    <property type="entry name" value="Heat_shock_70_CS"/>
</dbReference>
<dbReference type="Proteomes" id="UP000287853">
    <property type="component" value="Unassembled WGS sequence"/>
</dbReference>
<sequence>MNEIIIGIDLGTTNSEVAVVQDAHPVLIKNQDSVILPSYVGVDENGGLLVGEAARNQYAVYPERTVKSIKRLMGSGEQVEMAGKKYSPQEISAIILKSLKEIAEKQLKQKVAKAVITVPAYFSDVQRQATREAGEIAGLEVVKMINEPLLPLWPTKGMPMWARPLWSMTLAAAPLMSL</sequence>
<protein>
    <submittedName>
        <fullName evidence="5">Hsp70 protein</fullName>
    </submittedName>
</protein>
<dbReference type="GO" id="GO:0005524">
    <property type="term" value="F:ATP binding"/>
    <property type="evidence" value="ECO:0007669"/>
    <property type="project" value="UniProtKB-KW"/>
</dbReference>
<dbReference type="InterPro" id="IPR043129">
    <property type="entry name" value="ATPase_NBD"/>
</dbReference>
<dbReference type="PROSITE" id="PS00297">
    <property type="entry name" value="HSP70_1"/>
    <property type="match status" value="1"/>
</dbReference>
<evidence type="ECO:0000313" key="5">
    <source>
        <dbReference type="EMBL" id="RWX43132.1"/>
    </source>
</evidence>
<evidence type="ECO:0000256" key="3">
    <source>
        <dbReference type="ARBA" id="ARBA00022840"/>
    </source>
</evidence>
<evidence type="ECO:0000256" key="4">
    <source>
        <dbReference type="ARBA" id="ARBA00023186"/>
    </source>
</evidence>
<accession>A0A3S3U6B5</accession>
<reference evidence="5 6" key="1">
    <citation type="submission" date="2017-01" db="EMBL/GenBank/DDBJ databases">
        <title>The cable genome- insights into the physiology and evolution of filamentous bacteria capable of sulfide oxidation via long distance electron transfer.</title>
        <authorList>
            <person name="Schreiber L."/>
            <person name="Bjerg J.T."/>
            <person name="Boggild A."/>
            <person name="Van De Vossenberg J."/>
            <person name="Meysman F."/>
            <person name="Nielsen L.P."/>
            <person name="Schramm A."/>
            <person name="Kjeldsen K.U."/>
        </authorList>
    </citation>
    <scope>NUCLEOTIDE SEQUENCE [LARGE SCALE GENOMIC DNA]</scope>
    <source>
        <strain evidence="5">MCF</strain>
    </source>
</reference>
<gene>
    <name evidence="5" type="ORF">H206_00564</name>
</gene>